<protein>
    <submittedName>
        <fullName evidence="1">Uncharacterized protein</fullName>
    </submittedName>
</protein>
<dbReference type="EMBL" id="MTKT01003224">
    <property type="protein sequence ID" value="OWM76312.1"/>
    <property type="molecule type" value="Genomic_DNA"/>
</dbReference>
<organism evidence="1 2">
    <name type="scientific">Punica granatum</name>
    <name type="common">Pomegranate</name>
    <dbReference type="NCBI Taxonomy" id="22663"/>
    <lineage>
        <taxon>Eukaryota</taxon>
        <taxon>Viridiplantae</taxon>
        <taxon>Streptophyta</taxon>
        <taxon>Embryophyta</taxon>
        <taxon>Tracheophyta</taxon>
        <taxon>Spermatophyta</taxon>
        <taxon>Magnoliopsida</taxon>
        <taxon>eudicotyledons</taxon>
        <taxon>Gunneridae</taxon>
        <taxon>Pentapetalae</taxon>
        <taxon>rosids</taxon>
        <taxon>malvids</taxon>
        <taxon>Myrtales</taxon>
        <taxon>Lythraceae</taxon>
        <taxon>Punica</taxon>
    </lineage>
</organism>
<reference evidence="2" key="1">
    <citation type="journal article" date="2017" name="Plant J.">
        <title>The pomegranate (Punica granatum L.) genome and the genomics of punicalagin biosynthesis.</title>
        <authorList>
            <person name="Qin G."/>
            <person name="Xu C."/>
            <person name="Ming R."/>
            <person name="Tang H."/>
            <person name="Guyot R."/>
            <person name="Kramer E.M."/>
            <person name="Hu Y."/>
            <person name="Yi X."/>
            <person name="Qi Y."/>
            <person name="Xu X."/>
            <person name="Gao Z."/>
            <person name="Pan H."/>
            <person name="Jian J."/>
            <person name="Tian Y."/>
            <person name="Yue Z."/>
            <person name="Xu Y."/>
        </authorList>
    </citation>
    <scope>NUCLEOTIDE SEQUENCE [LARGE SCALE GENOMIC DNA]</scope>
    <source>
        <strain evidence="2">cv. Dabenzi</strain>
    </source>
</reference>
<proteinExistence type="predicted"/>
<dbReference type="AlphaFoldDB" id="A0A218WWF2"/>
<evidence type="ECO:0000313" key="1">
    <source>
        <dbReference type="EMBL" id="OWM76312.1"/>
    </source>
</evidence>
<dbReference type="Gene3D" id="3.30.420.60">
    <property type="entry name" value="eRF1 domain 2"/>
    <property type="match status" value="2"/>
</dbReference>
<name>A0A218WWF2_PUNGR</name>
<dbReference type="Proteomes" id="UP000197138">
    <property type="component" value="Unassembled WGS sequence"/>
</dbReference>
<sequence>MGGILSYQLEDDKEKKVTIDFEAFGPVNALLYPLHLVFQTEAPKELESDNKIGFIVTDGDVALLGTRSGNTLEVLHKFRSAGFKTHLCMLDLFDGRVRAKVLNTVDVPDGGEKGFNQAIELISAC</sequence>
<gene>
    <name evidence="1" type="ORF">CDL15_Pgr009958</name>
</gene>
<dbReference type="InterPro" id="IPR042226">
    <property type="entry name" value="eFR1_2_sf"/>
</dbReference>
<accession>A0A218WWF2</accession>
<dbReference type="InterPro" id="IPR004403">
    <property type="entry name" value="Peptide_chain-rel_eRF1/aRF1"/>
</dbReference>
<dbReference type="PANTHER" id="PTHR10113">
    <property type="entry name" value="PEPTIDE CHAIN RELEASE FACTOR SUBUNIT 1"/>
    <property type="match status" value="1"/>
</dbReference>
<comment type="caution">
    <text evidence="1">The sequence shown here is derived from an EMBL/GenBank/DDBJ whole genome shotgun (WGS) entry which is preliminary data.</text>
</comment>
<dbReference type="GO" id="GO:0003747">
    <property type="term" value="F:translation release factor activity"/>
    <property type="evidence" value="ECO:0007669"/>
    <property type="project" value="InterPro"/>
</dbReference>
<evidence type="ECO:0000313" key="2">
    <source>
        <dbReference type="Proteomes" id="UP000197138"/>
    </source>
</evidence>
<dbReference type="SUPFAM" id="SSF53137">
    <property type="entry name" value="Translational machinery components"/>
    <property type="match status" value="1"/>
</dbReference>